<evidence type="ECO:0000313" key="3">
    <source>
        <dbReference type="Proteomes" id="UP000037507"/>
    </source>
</evidence>
<gene>
    <name evidence="2" type="ORF">H663_014740</name>
</gene>
<feature type="domain" description="N-acetyltransferase" evidence="1">
    <location>
        <begin position="10"/>
        <end position="137"/>
    </location>
</feature>
<reference evidence="2" key="1">
    <citation type="submission" date="2017-04" db="EMBL/GenBank/DDBJ databases">
        <title>Unexpected and diverse lifestyles within the genus Limnohabitans.</title>
        <authorList>
            <person name="Kasalicky V."/>
            <person name="Mehrshad M."/>
            <person name="Andrei S.-A."/>
            <person name="Salcher M."/>
            <person name="Kratochvilova H."/>
            <person name="Simek K."/>
            <person name="Ghai R."/>
        </authorList>
    </citation>
    <scope>NUCLEOTIDE SEQUENCE [LARGE SCALE GENOMIC DNA]</scope>
    <source>
        <strain evidence="2">II-D5</strain>
    </source>
</reference>
<name>A0A2T7UB16_9BURK</name>
<dbReference type="Pfam" id="PF00583">
    <property type="entry name" value="Acetyltransf_1"/>
    <property type="match status" value="1"/>
</dbReference>
<accession>A0A2T7UB16</accession>
<dbReference type="RefSeq" id="WP_053172208.1">
    <property type="nucleotide sequence ID" value="NZ_LFYT02000022.1"/>
</dbReference>
<evidence type="ECO:0000313" key="2">
    <source>
        <dbReference type="EMBL" id="PVE41854.1"/>
    </source>
</evidence>
<proteinExistence type="predicted"/>
<dbReference type="PROSITE" id="PS51186">
    <property type="entry name" value="GNAT"/>
    <property type="match status" value="1"/>
</dbReference>
<dbReference type="SUPFAM" id="SSF55729">
    <property type="entry name" value="Acyl-CoA N-acyltransferases (Nat)"/>
    <property type="match status" value="1"/>
</dbReference>
<comment type="caution">
    <text evidence="2">The sequence shown here is derived from an EMBL/GenBank/DDBJ whole genome shotgun (WGS) entry which is preliminary data.</text>
</comment>
<evidence type="ECO:0000259" key="1">
    <source>
        <dbReference type="PROSITE" id="PS51186"/>
    </source>
</evidence>
<dbReference type="InterPro" id="IPR000182">
    <property type="entry name" value="GNAT_dom"/>
</dbReference>
<keyword evidence="3" id="KW-1185">Reference proteome</keyword>
<sequence length="137" mass="15026">MSSFKVISDKNVAPTEVANLMASVGWGKETNYNAAEIERSLSAYPIIAYCRDSDGVLVGYISAFTDGAFSTFVGELVVRPSHQHRGIGSSLLAHVVEKCRGVPIYATPFQETEAFFLERGFRMPKRLMSVVSMRNAA</sequence>
<dbReference type="CDD" id="cd04301">
    <property type="entry name" value="NAT_SF"/>
    <property type="match status" value="1"/>
</dbReference>
<dbReference type="EMBL" id="LFYT02000022">
    <property type="protein sequence ID" value="PVE41854.1"/>
    <property type="molecule type" value="Genomic_DNA"/>
</dbReference>
<dbReference type="OrthoDB" id="9775804at2"/>
<dbReference type="AlphaFoldDB" id="A0A2T7UB16"/>
<dbReference type="Gene3D" id="3.40.630.30">
    <property type="match status" value="1"/>
</dbReference>
<dbReference type="GO" id="GO:0016747">
    <property type="term" value="F:acyltransferase activity, transferring groups other than amino-acyl groups"/>
    <property type="evidence" value="ECO:0007669"/>
    <property type="project" value="InterPro"/>
</dbReference>
<dbReference type="InterPro" id="IPR016181">
    <property type="entry name" value="Acyl_CoA_acyltransferase"/>
</dbReference>
<organism evidence="2 3">
    <name type="scientific">Limnohabitans planktonicus II-D5</name>
    <dbReference type="NCBI Taxonomy" id="1293045"/>
    <lineage>
        <taxon>Bacteria</taxon>
        <taxon>Pseudomonadati</taxon>
        <taxon>Pseudomonadota</taxon>
        <taxon>Betaproteobacteria</taxon>
        <taxon>Burkholderiales</taxon>
        <taxon>Comamonadaceae</taxon>
        <taxon>Limnohabitans</taxon>
    </lineage>
</organism>
<dbReference type="Proteomes" id="UP000037507">
    <property type="component" value="Unassembled WGS sequence"/>
</dbReference>
<protein>
    <submittedName>
        <fullName evidence="2">GNAT family N-acetyltransferase</fullName>
    </submittedName>
</protein>